<feature type="compositionally biased region" description="Basic and acidic residues" evidence="1">
    <location>
        <begin position="251"/>
        <end position="262"/>
    </location>
</feature>
<feature type="region of interest" description="Disordered" evidence="1">
    <location>
        <begin position="238"/>
        <end position="262"/>
    </location>
</feature>
<dbReference type="EMBL" id="HG994366">
    <property type="protein sequence ID" value="CAF1906223.1"/>
    <property type="molecule type" value="Genomic_DNA"/>
</dbReference>
<dbReference type="AlphaFoldDB" id="A0A816KH25"/>
<evidence type="ECO:0000313" key="2">
    <source>
        <dbReference type="EMBL" id="CAF1906223.1"/>
    </source>
</evidence>
<feature type="compositionally biased region" description="Polar residues" evidence="1">
    <location>
        <begin position="238"/>
        <end position="250"/>
    </location>
</feature>
<accession>A0A816KH25</accession>
<feature type="region of interest" description="Disordered" evidence="1">
    <location>
        <begin position="278"/>
        <end position="297"/>
    </location>
</feature>
<organism evidence="2">
    <name type="scientific">Brassica napus</name>
    <name type="common">Rape</name>
    <dbReference type="NCBI Taxonomy" id="3708"/>
    <lineage>
        <taxon>Eukaryota</taxon>
        <taxon>Viridiplantae</taxon>
        <taxon>Streptophyta</taxon>
        <taxon>Embryophyta</taxon>
        <taxon>Tracheophyta</taxon>
        <taxon>Spermatophyta</taxon>
        <taxon>Magnoliopsida</taxon>
        <taxon>eudicotyledons</taxon>
        <taxon>Gunneridae</taxon>
        <taxon>Pentapetalae</taxon>
        <taxon>rosids</taxon>
        <taxon>malvids</taxon>
        <taxon>Brassicales</taxon>
        <taxon>Brassicaceae</taxon>
        <taxon>Brassiceae</taxon>
        <taxon>Brassica</taxon>
    </lineage>
</organism>
<proteinExistence type="predicted"/>
<dbReference type="Proteomes" id="UP001295469">
    <property type="component" value="Chromosome C02"/>
</dbReference>
<protein>
    <submittedName>
        <fullName evidence="2">(rape) hypothetical protein</fullName>
    </submittedName>
</protein>
<reference evidence="2" key="1">
    <citation type="submission" date="2021-01" db="EMBL/GenBank/DDBJ databases">
        <authorList>
            <consortium name="Genoscope - CEA"/>
            <person name="William W."/>
        </authorList>
    </citation>
    <scope>NUCLEOTIDE SEQUENCE</scope>
</reference>
<evidence type="ECO:0000256" key="1">
    <source>
        <dbReference type="SAM" id="MobiDB-lite"/>
    </source>
</evidence>
<sequence length="331" mass="37938">MFLTMKKGSKAQVSIYLFFFEQVNMFHQILCDIDIVLLMYSPSGYPSLYTGKHRSDDSFLRKLGNLELCSLEENFMKLDHDVNISGFLDRRLSHITSVVLSEKVRILQTHLSEIDTRLSYWTEVERIDSIDDLQLLENSVRQSLYQIRTHKMTSEIDVDFGMDMEQQLENFSWVHTDESMNVPLKQEDPNMQFYHTYRDITCSASSSLESYSGIFGSPADYYVSQILEASYKPHELSSTKAQVQTSSQTPEKTRLTQEEKGKAKMYEEDLPCAVLQSKCDSSDSSDQRSQRVSLSQKKLEDKTLLKTGTDRAFCLKLSNAFSALDSEADTG</sequence>
<gene>
    <name evidence="2" type="ORF">DARMORV10_C02P26410.1</name>
</gene>
<name>A0A816KH25_BRANA</name>